<evidence type="ECO:0000256" key="2">
    <source>
        <dbReference type="ARBA" id="ARBA00024867"/>
    </source>
</evidence>
<sequence length="234" mass="27636">MGKRKLLLCDDELSYAEDIKKVIDDLYPDLYEIQTATDQSFDIDAQFDIYFLDIDMPSISGFDLAEKIHNRYPEALIVFLTTHEELSMEGYQYQAFRFISKLRLDSMLPRVLKALKEYFEQYDQMIYAKDENDATVPLLIKDITCLLAKGNYTDFNTEKNVFSKRIKVKEFLNSYKTEVFIPIERGLWVNMRHVKKYDPKTGVLFIQEGVHLTVTRKYKAEFLKQYIKRGTFCT</sequence>
<dbReference type="Proteomes" id="UP000503330">
    <property type="component" value="Chromosome"/>
</dbReference>
<dbReference type="SMART" id="SM00850">
    <property type="entry name" value="LytTR"/>
    <property type="match status" value="1"/>
</dbReference>
<reference evidence="6 8" key="2">
    <citation type="submission" date="2020-02" db="EMBL/GenBank/DDBJ databases">
        <authorList>
            <person name="Kociolek L.K."/>
            <person name="Ozer E.A."/>
        </authorList>
    </citation>
    <scope>NUCLEOTIDE SEQUENCE [LARGE SCALE GENOMIC DNA]</scope>
    <source>
        <strain evidence="6 8">ATCC 14501</strain>
    </source>
</reference>
<dbReference type="SUPFAM" id="SSF52172">
    <property type="entry name" value="CheY-like"/>
    <property type="match status" value="1"/>
</dbReference>
<dbReference type="GO" id="GO:0000156">
    <property type="term" value="F:phosphorelay response regulator activity"/>
    <property type="evidence" value="ECO:0007669"/>
    <property type="project" value="InterPro"/>
</dbReference>
<protein>
    <recommendedName>
        <fullName evidence="1">Stage 0 sporulation protein A homolog</fullName>
    </recommendedName>
</protein>
<dbReference type="InterPro" id="IPR007492">
    <property type="entry name" value="LytTR_DNA-bd_dom"/>
</dbReference>
<dbReference type="Proteomes" id="UP000030008">
    <property type="component" value="Unassembled WGS sequence"/>
</dbReference>
<dbReference type="InterPro" id="IPR011006">
    <property type="entry name" value="CheY-like_superfamily"/>
</dbReference>
<comment type="function">
    <text evidence="2">May play the central regulatory role in sporulation. It may be an element of the effector pathway responsible for the activation of sporulation genes in response to nutritional stress. Spo0A may act in concert with spo0H (a sigma factor) to control the expression of some genes that are critical to the sporulation process.</text>
</comment>
<feature type="modified residue" description="4-aspartylphosphate" evidence="3">
    <location>
        <position position="53"/>
    </location>
</feature>
<evidence type="ECO:0000313" key="6">
    <source>
        <dbReference type="EMBL" id="QJA00982.1"/>
    </source>
</evidence>
<name>A0A099I1M6_CLOIN</name>
<feature type="domain" description="Response regulatory" evidence="4">
    <location>
        <begin position="5"/>
        <end position="116"/>
    </location>
</feature>
<dbReference type="Gene3D" id="2.40.50.1020">
    <property type="entry name" value="LytTr DNA-binding domain"/>
    <property type="match status" value="1"/>
</dbReference>
<organism evidence="5 7">
    <name type="scientific">Clostridium innocuum</name>
    <dbReference type="NCBI Taxonomy" id="1522"/>
    <lineage>
        <taxon>Bacteria</taxon>
        <taxon>Bacillati</taxon>
        <taxon>Bacillota</taxon>
        <taxon>Clostridia</taxon>
        <taxon>Eubacteriales</taxon>
        <taxon>Clostridiaceae</taxon>
        <taxon>Clostridium</taxon>
    </lineage>
</organism>
<evidence type="ECO:0000256" key="3">
    <source>
        <dbReference type="PROSITE-ProRule" id="PRU00169"/>
    </source>
</evidence>
<dbReference type="Pfam" id="PF04397">
    <property type="entry name" value="LytTR"/>
    <property type="match status" value="1"/>
</dbReference>
<dbReference type="SMART" id="SM00448">
    <property type="entry name" value="REC"/>
    <property type="match status" value="1"/>
</dbReference>
<dbReference type="AlphaFoldDB" id="A0A099I1M6"/>
<dbReference type="EMBL" id="JQIF01000105">
    <property type="protein sequence ID" value="KGJ51620.1"/>
    <property type="molecule type" value="Genomic_DNA"/>
</dbReference>
<dbReference type="Pfam" id="PF00072">
    <property type="entry name" value="Response_reg"/>
    <property type="match status" value="1"/>
</dbReference>
<accession>A0A099I1M6</accession>
<evidence type="ECO:0000256" key="1">
    <source>
        <dbReference type="ARBA" id="ARBA00018672"/>
    </source>
</evidence>
<evidence type="ECO:0000313" key="7">
    <source>
        <dbReference type="Proteomes" id="UP000030008"/>
    </source>
</evidence>
<dbReference type="PANTHER" id="PTHR37299">
    <property type="entry name" value="TRANSCRIPTIONAL REGULATOR-RELATED"/>
    <property type="match status" value="1"/>
</dbReference>
<reference evidence="5 7" key="1">
    <citation type="submission" date="2014-08" db="EMBL/GenBank/DDBJ databases">
        <title>Clostridium innocuum, an unnegligible vancomycin-resistant pathogen causing extra-intestinal infections.</title>
        <authorList>
            <person name="Feng Y."/>
            <person name="Chiu C.-H."/>
        </authorList>
    </citation>
    <scope>NUCLEOTIDE SEQUENCE [LARGE SCALE GENOMIC DNA]</scope>
    <source>
        <strain evidence="5 7">AN88</strain>
    </source>
</reference>
<evidence type="ECO:0000259" key="4">
    <source>
        <dbReference type="PROSITE" id="PS50110"/>
    </source>
</evidence>
<dbReference type="InterPro" id="IPR001789">
    <property type="entry name" value="Sig_transdc_resp-reg_receiver"/>
</dbReference>
<keyword evidence="3" id="KW-0597">Phosphoprotein</keyword>
<dbReference type="GeneID" id="61923961"/>
<dbReference type="PROSITE" id="PS50110">
    <property type="entry name" value="RESPONSE_REGULATORY"/>
    <property type="match status" value="1"/>
</dbReference>
<evidence type="ECO:0000313" key="8">
    <source>
        <dbReference type="Proteomes" id="UP000503330"/>
    </source>
</evidence>
<dbReference type="GO" id="GO:0003677">
    <property type="term" value="F:DNA binding"/>
    <property type="evidence" value="ECO:0007669"/>
    <property type="project" value="InterPro"/>
</dbReference>
<dbReference type="Gene3D" id="3.40.50.2300">
    <property type="match status" value="1"/>
</dbReference>
<dbReference type="EMBL" id="CP048838">
    <property type="protein sequence ID" value="QJA00982.1"/>
    <property type="molecule type" value="Genomic_DNA"/>
</dbReference>
<dbReference type="RefSeq" id="WP_002606765.1">
    <property type="nucleotide sequence ID" value="NZ_BAAACC010000014.1"/>
</dbReference>
<proteinExistence type="predicted"/>
<dbReference type="PANTHER" id="PTHR37299:SF1">
    <property type="entry name" value="STAGE 0 SPORULATION PROTEIN A HOMOLOG"/>
    <property type="match status" value="1"/>
</dbReference>
<gene>
    <name evidence="5" type="ORF">CIAN88_19500</name>
    <name evidence="6" type="ORF">G4D54_00450</name>
</gene>
<dbReference type="InterPro" id="IPR046947">
    <property type="entry name" value="LytR-like"/>
</dbReference>
<evidence type="ECO:0000313" key="5">
    <source>
        <dbReference type="EMBL" id="KGJ51620.1"/>
    </source>
</evidence>